<dbReference type="PANTHER" id="PTHR43969">
    <property type="entry name" value="GLUTATHIONE S TRANSFERASE D10, ISOFORM A-RELATED"/>
    <property type="match status" value="1"/>
</dbReference>
<dbReference type="InterPro" id="IPR004046">
    <property type="entry name" value="GST_C"/>
</dbReference>
<keyword evidence="5" id="KW-0808">Transferase</keyword>
<sequence>MNLDFYYAPTSSPCRAVMLTAEAIGVTLNLKSIDVMAGEHLNSKYEQINPQKTVPCLVDGDLTLTESRAIMAYLVDQYGKNTRLYPKMVNSRALVNQRLYFDIGTFHKAMAACYYPILFGKWKTYQSEHYDNLKKAFEILDKFLEGQDYVAGRSLTIADLSLVASVTTAEAFGFDFAKFRNVTRWLKKVKTFAPGYRKANGEGAESMKKLIERVMTQIDEL</sequence>
<protein>
    <submittedName>
        <fullName evidence="5">Glutathione-S-transferase 3</fullName>
    </submittedName>
</protein>
<evidence type="ECO:0000256" key="2">
    <source>
        <dbReference type="RuleBase" id="RU003494"/>
    </source>
</evidence>
<dbReference type="InterPro" id="IPR040079">
    <property type="entry name" value="Glutathione_S-Trfase"/>
</dbReference>
<dbReference type="GO" id="GO:0006749">
    <property type="term" value="P:glutathione metabolic process"/>
    <property type="evidence" value="ECO:0007669"/>
    <property type="project" value="TreeGrafter"/>
</dbReference>
<comment type="similarity">
    <text evidence="2">Belongs to the GST superfamily.</text>
</comment>
<dbReference type="CDD" id="cd03045">
    <property type="entry name" value="GST_N_Delta_Epsilon"/>
    <property type="match status" value="1"/>
</dbReference>
<dbReference type="FunFam" id="1.20.1050.10:FF:000007">
    <property type="entry name" value="Glutathione S-transferase 1-1"/>
    <property type="match status" value="1"/>
</dbReference>
<reference evidence="5" key="1">
    <citation type="submission" date="2016-07" db="EMBL/GenBank/DDBJ databases">
        <title>Olfactory-related genes from the wheat stem sawfly, an agronomic pest and primitive hymenopteran.</title>
        <authorList>
            <person name="Gress J.C."/>
            <person name="Carey C.C."/>
            <person name="Dykgreve T.A."/>
            <person name="Walden K.O."/>
            <person name="Robertson H.M."/>
            <person name="Mazurie A."/>
            <person name="Wanner K.W."/>
        </authorList>
    </citation>
    <scope>NUCLEOTIDE SEQUENCE</scope>
</reference>
<dbReference type="EMBL" id="KX609435">
    <property type="protein sequence ID" value="ARN17842.1"/>
    <property type="molecule type" value="mRNA"/>
</dbReference>
<dbReference type="FunFam" id="3.40.30.10:FF:000034">
    <property type="entry name" value="glutathione S-transferase 1"/>
    <property type="match status" value="1"/>
</dbReference>
<dbReference type="PROSITE" id="PS50404">
    <property type="entry name" value="GST_NTER"/>
    <property type="match status" value="1"/>
</dbReference>
<dbReference type="GO" id="GO:0004364">
    <property type="term" value="F:glutathione transferase activity"/>
    <property type="evidence" value="ECO:0007669"/>
    <property type="project" value="TreeGrafter"/>
</dbReference>
<dbReference type="Gene3D" id="1.20.1050.10">
    <property type="match status" value="1"/>
</dbReference>
<evidence type="ECO:0000313" key="5">
    <source>
        <dbReference type="EMBL" id="ARN17842.1"/>
    </source>
</evidence>
<dbReference type="PROSITE" id="PS50405">
    <property type="entry name" value="GST_CTER"/>
    <property type="match status" value="1"/>
</dbReference>
<dbReference type="Pfam" id="PF02798">
    <property type="entry name" value="GST_N"/>
    <property type="match status" value="1"/>
</dbReference>
<evidence type="ECO:0000259" key="3">
    <source>
        <dbReference type="PROSITE" id="PS50404"/>
    </source>
</evidence>
<dbReference type="InterPro" id="IPR010987">
    <property type="entry name" value="Glutathione-S-Trfase_C-like"/>
</dbReference>
<proteinExistence type="evidence at transcript level"/>
<comment type="subunit">
    <text evidence="1">Homodimer.</text>
</comment>
<organism evidence="5">
    <name type="scientific">Cephus cinctus</name>
    <name type="common">Wheat stem sawfly</name>
    <dbReference type="NCBI Taxonomy" id="211228"/>
    <lineage>
        <taxon>Eukaryota</taxon>
        <taxon>Metazoa</taxon>
        <taxon>Ecdysozoa</taxon>
        <taxon>Arthropoda</taxon>
        <taxon>Hexapoda</taxon>
        <taxon>Insecta</taxon>
        <taxon>Pterygota</taxon>
        <taxon>Neoptera</taxon>
        <taxon>Endopterygota</taxon>
        <taxon>Hymenoptera</taxon>
        <taxon>Cephoidea</taxon>
        <taxon>Cephidae</taxon>
        <taxon>Cephus</taxon>
    </lineage>
</organism>
<feature type="domain" description="GST N-terminal" evidence="3">
    <location>
        <begin position="1"/>
        <end position="82"/>
    </location>
</feature>
<dbReference type="PANTHER" id="PTHR43969:SF9">
    <property type="entry name" value="GLUTATHIONE S TRANSFERASE D10, ISOFORM A-RELATED"/>
    <property type="match status" value="1"/>
</dbReference>
<evidence type="ECO:0000256" key="1">
    <source>
        <dbReference type="ARBA" id="ARBA00011738"/>
    </source>
</evidence>
<dbReference type="SFLD" id="SFLDG00358">
    <property type="entry name" value="Main_(cytGST)"/>
    <property type="match status" value="1"/>
</dbReference>
<dbReference type="SUPFAM" id="SSF52833">
    <property type="entry name" value="Thioredoxin-like"/>
    <property type="match status" value="1"/>
</dbReference>
<dbReference type="SUPFAM" id="SSF47616">
    <property type="entry name" value="GST C-terminal domain-like"/>
    <property type="match status" value="1"/>
</dbReference>
<accession>A0A1W6L147</accession>
<dbReference type="CDD" id="cd03177">
    <property type="entry name" value="GST_C_Delta_Epsilon"/>
    <property type="match status" value="1"/>
</dbReference>
<evidence type="ECO:0000259" key="4">
    <source>
        <dbReference type="PROSITE" id="PS50405"/>
    </source>
</evidence>
<name>A0A1W6L147_CEPCN</name>
<dbReference type="Pfam" id="PF00043">
    <property type="entry name" value="GST_C"/>
    <property type="match status" value="1"/>
</dbReference>
<gene>
    <name evidence="5" type="primary">GST3</name>
</gene>
<feature type="domain" description="GST C-terminal" evidence="4">
    <location>
        <begin position="88"/>
        <end position="210"/>
    </location>
</feature>
<dbReference type="InterPro" id="IPR036282">
    <property type="entry name" value="Glutathione-S-Trfase_C_sf"/>
</dbReference>
<dbReference type="InterPro" id="IPR004045">
    <property type="entry name" value="Glutathione_S-Trfase_N"/>
</dbReference>
<dbReference type="AlphaFoldDB" id="A0A1W6L147"/>
<dbReference type="Gene3D" id="3.40.30.10">
    <property type="entry name" value="Glutaredoxin"/>
    <property type="match status" value="1"/>
</dbReference>
<dbReference type="SFLD" id="SFLDG01153">
    <property type="entry name" value="Main.4:_Theta-like"/>
    <property type="match status" value="1"/>
</dbReference>
<dbReference type="InterPro" id="IPR036249">
    <property type="entry name" value="Thioredoxin-like_sf"/>
</dbReference>
<dbReference type="SFLD" id="SFLDS00019">
    <property type="entry name" value="Glutathione_Transferase_(cytos"/>
    <property type="match status" value="1"/>
</dbReference>